<keyword evidence="3" id="KW-1185">Reference proteome</keyword>
<evidence type="ECO:0000256" key="1">
    <source>
        <dbReference type="SAM" id="MobiDB-lite"/>
    </source>
</evidence>
<protein>
    <submittedName>
        <fullName evidence="2">Uncharacterized protein</fullName>
    </submittedName>
</protein>
<reference evidence="3" key="1">
    <citation type="journal article" date="2015" name="Genome Announc.">
        <title>Draft genome sequence of the fungus Penicillium brasilianum MG11.</title>
        <authorList>
            <person name="Horn F."/>
            <person name="Linde J."/>
            <person name="Mattern D.J."/>
            <person name="Walther G."/>
            <person name="Guthke R."/>
            <person name="Brakhage A.A."/>
            <person name="Valiante V."/>
        </authorList>
    </citation>
    <scope>NUCLEOTIDE SEQUENCE [LARGE SCALE GENOMIC DNA]</scope>
    <source>
        <strain evidence="3">MG11</strain>
    </source>
</reference>
<accession>A0A0F7TGT3</accession>
<evidence type="ECO:0000313" key="3">
    <source>
        <dbReference type="Proteomes" id="UP000042958"/>
    </source>
</evidence>
<dbReference type="OrthoDB" id="4301067at2759"/>
<proteinExistence type="predicted"/>
<dbReference type="Proteomes" id="UP000042958">
    <property type="component" value="Unassembled WGS sequence"/>
</dbReference>
<name>A0A0F7TGT3_PENBI</name>
<gene>
    <name evidence="2" type="ORF">PMG11_02206</name>
</gene>
<dbReference type="EMBL" id="CDHK01000002">
    <property type="protein sequence ID" value="CEJ55979.1"/>
    <property type="molecule type" value="Genomic_DNA"/>
</dbReference>
<dbReference type="AlphaFoldDB" id="A0A0F7TGT3"/>
<feature type="region of interest" description="Disordered" evidence="1">
    <location>
        <begin position="123"/>
        <end position="143"/>
    </location>
</feature>
<evidence type="ECO:0000313" key="2">
    <source>
        <dbReference type="EMBL" id="CEJ55979.1"/>
    </source>
</evidence>
<sequence length="235" mass="26786">MKFENLAFTQSKSDFSLRFLISAVQFRADPVQGVFRGKLTECNPDCEKAAENHGTVHLVQGMKIKPEPSQSSTGTEPSGRLAPKLMSRISLIKKLGADTGLLKKTTARYLEKVMLYHMNEQERNDLTGSPKPRIGMDPKDADELPVELGDNLDDEPRDWLRDEHAVAFLASNLSKRSPEDQKKFHALFGNNYIKRLNYYYYEKGPRCLSRSPKYIRLNTYATNIAFRRLVPQIST</sequence>
<organism evidence="2 3">
    <name type="scientific">Penicillium brasilianum</name>
    <dbReference type="NCBI Taxonomy" id="104259"/>
    <lineage>
        <taxon>Eukaryota</taxon>
        <taxon>Fungi</taxon>
        <taxon>Dikarya</taxon>
        <taxon>Ascomycota</taxon>
        <taxon>Pezizomycotina</taxon>
        <taxon>Eurotiomycetes</taxon>
        <taxon>Eurotiomycetidae</taxon>
        <taxon>Eurotiales</taxon>
        <taxon>Aspergillaceae</taxon>
        <taxon>Penicillium</taxon>
    </lineage>
</organism>